<name>A0A0J8B239_BETVV</name>
<gene>
    <name evidence="1" type="ORF">BVRB_026380</name>
</gene>
<reference evidence="1 2" key="1">
    <citation type="journal article" date="2014" name="Nature">
        <title>The genome of the recently domesticated crop plant sugar beet (Beta vulgaris).</title>
        <authorList>
            <person name="Dohm J.C."/>
            <person name="Minoche A.E."/>
            <person name="Holtgrawe D."/>
            <person name="Capella-Gutierrez S."/>
            <person name="Zakrzewski F."/>
            <person name="Tafer H."/>
            <person name="Rupp O."/>
            <person name="Sorensen T.R."/>
            <person name="Stracke R."/>
            <person name="Reinhardt R."/>
            <person name="Goesmann A."/>
            <person name="Kraft T."/>
            <person name="Schulz B."/>
            <person name="Stadler P.F."/>
            <person name="Schmidt T."/>
            <person name="Gabaldon T."/>
            <person name="Lehrach H."/>
            <person name="Weisshaar B."/>
            <person name="Himmelbauer H."/>
        </authorList>
    </citation>
    <scope>NUCLEOTIDE SEQUENCE [LARGE SCALE GENOMIC DNA]</scope>
    <source>
        <tissue evidence="1">Taproot</tissue>
    </source>
</reference>
<evidence type="ECO:0000313" key="1">
    <source>
        <dbReference type="EMBL" id="KMS93942.1"/>
    </source>
</evidence>
<organism evidence="1 2">
    <name type="scientific">Beta vulgaris subsp. vulgaris</name>
    <name type="common">Beet</name>
    <dbReference type="NCBI Taxonomy" id="3555"/>
    <lineage>
        <taxon>Eukaryota</taxon>
        <taxon>Viridiplantae</taxon>
        <taxon>Streptophyta</taxon>
        <taxon>Embryophyta</taxon>
        <taxon>Tracheophyta</taxon>
        <taxon>Spermatophyta</taxon>
        <taxon>Magnoliopsida</taxon>
        <taxon>eudicotyledons</taxon>
        <taxon>Gunneridae</taxon>
        <taxon>Pentapetalae</taxon>
        <taxon>Caryophyllales</taxon>
        <taxon>Chenopodiaceae</taxon>
        <taxon>Betoideae</taxon>
        <taxon>Beta</taxon>
    </lineage>
</organism>
<keyword evidence="2" id="KW-1185">Reference proteome</keyword>
<accession>A0A0J8B239</accession>
<feature type="non-terminal residue" evidence="1">
    <location>
        <position position="1"/>
    </location>
</feature>
<evidence type="ECO:0000313" key="2">
    <source>
        <dbReference type="Proteomes" id="UP000035740"/>
    </source>
</evidence>
<dbReference type="Proteomes" id="UP000035740">
    <property type="component" value="Unassembled WGS sequence"/>
</dbReference>
<dbReference type="Gramene" id="KMS93942">
    <property type="protein sequence ID" value="KMS93942"/>
    <property type="gene ID" value="BVRB_026380"/>
</dbReference>
<protein>
    <submittedName>
        <fullName evidence="1">Uncharacterized protein</fullName>
    </submittedName>
</protein>
<proteinExistence type="predicted"/>
<sequence length="121" mass="13585">DEEIDGLKSSCIDKIRPLLGGPIADVEGAIHEQTSEWMANRMMRQKSREEEHRQLLLKLVARTLLAAQNQPDTELLIHSRMFGRLLSAFLNSSLQESLFSTDIVQAGEFLGMSSYRPSNLG</sequence>
<dbReference type="AlphaFoldDB" id="A0A0J8B239"/>
<dbReference type="EMBL" id="KQ097449">
    <property type="protein sequence ID" value="KMS93942.1"/>
    <property type="molecule type" value="Genomic_DNA"/>
</dbReference>